<evidence type="ECO:0000256" key="1">
    <source>
        <dbReference type="ARBA" id="ARBA00022801"/>
    </source>
</evidence>
<comment type="caution">
    <text evidence="3">The sequence shown here is derived from an EMBL/GenBank/DDBJ whole genome shotgun (WGS) entry which is preliminary data.</text>
</comment>
<evidence type="ECO:0000259" key="2">
    <source>
        <dbReference type="Pfam" id="PF20434"/>
    </source>
</evidence>
<dbReference type="PANTHER" id="PTHR48081">
    <property type="entry name" value="AB HYDROLASE SUPERFAMILY PROTEIN C4A8.06C"/>
    <property type="match status" value="1"/>
</dbReference>
<dbReference type="RefSeq" id="WP_057821268.1">
    <property type="nucleotide sequence ID" value="NZ_AZEC01000010.1"/>
</dbReference>
<reference evidence="3 4" key="1">
    <citation type="journal article" date="2015" name="Genome Announc.">
        <title>Expanding the biotechnology potential of lactobacilli through comparative genomics of 213 strains and associated genera.</title>
        <authorList>
            <person name="Sun Z."/>
            <person name="Harris H.M."/>
            <person name="McCann A."/>
            <person name="Guo C."/>
            <person name="Argimon S."/>
            <person name="Zhang W."/>
            <person name="Yang X."/>
            <person name="Jeffery I.B."/>
            <person name="Cooney J.C."/>
            <person name="Kagawa T.F."/>
            <person name="Liu W."/>
            <person name="Song Y."/>
            <person name="Salvetti E."/>
            <person name="Wrobel A."/>
            <person name="Rasinkangas P."/>
            <person name="Parkhill J."/>
            <person name="Rea M.C."/>
            <person name="O'Sullivan O."/>
            <person name="Ritari J."/>
            <person name="Douillard F.P."/>
            <person name="Paul Ross R."/>
            <person name="Yang R."/>
            <person name="Briner A.E."/>
            <person name="Felis G.E."/>
            <person name="de Vos W.M."/>
            <person name="Barrangou R."/>
            <person name="Klaenhammer T.R."/>
            <person name="Caufield P.W."/>
            <person name="Cui Y."/>
            <person name="Zhang H."/>
            <person name="O'Toole P.W."/>
        </authorList>
    </citation>
    <scope>NUCLEOTIDE SEQUENCE [LARGE SCALE GENOMIC DNA]</scope>
    <source>
        <strain evidence="3 4">DSM 12744</strain>
    </source>
</reference>
<dbReference type="GO" id="GO:0006508">
    <property type="term" value="P:proteolysis"/>
    <property type="evidence" value="ECO:0007669"/>
    <property type="project" value="InterPro"/>
</dbReference>
<protein>
    <submittedName>
        <fullName evidence="3">Esterase lipase</fullName>
    </submittedName>
</protein>
<dbReference type="Proteomes" id="UP000051330">
    <property type="component" value="Unassembled WGS sequence"/>
</dbReference>
<dbReference type="GO" id="GO:0008236">
    <property type="term" value="F:serine-type peptidase activity"/>
    <property type="evidence" value="ECO:0007669"/>
    <property type="project" value="InterPro"/>
</dbReference>
<dbReference type="AlphaFoldDB" id="A0A0R1N4Z3"/>
<dbReference type="SUPFAM" id="SSF53474">
    <property type="entry name" value="alpha/beta-Hydrolases"/>
    <property type="match status" value="1"/>
</dbReference>
<accession>A0A0R1N4Z3</accession>
<feature type="domain" description="BD-FAE-like" evidence="2">
    <location>
        <begin position="27"/>
        <end position="157"/>
    </location>
</feature>
<dbReference type="InterPro" id="IPR049492">
    <property type="entry name" value="BD-FAE-like_dom"/>
</dbReference>
<dbReference type="Pfam" id="PF20434">
    <property type="entry name" value="BD-FAE"/>
    <property type="match status" value="1"/>
</dbReference>
<dbReference type="EMBL" id="AZEC01000010">
    <property type="protein sequence ID" value="KRL11939.1"/>
    <property type="molecule type" value="Genomic_DNA"/>
</dbReference>
<dbReference type="InterPro" id="IPR050300">
    <property type="entry name" value="GDXG_lipolytic_enzyme"/>
</dbReference>
<dbReference type="InterPro" id="IPR029058">
    <property type="entry name" value="AB_hydrolase_fold"/>
</dbReference>
<evidence type="ECO:0000313" key="4">
    <source>
        <dbReference type="Proteomes" id="UP000051330"/>
    </source>
</evidence>
<sequence>MEQVKIDLNGPAYAQGYLHTPNEEIGRTTYPVIMIVSGGSYTHIPEHQAEDLALAFFARGFQAFYLRYHFIGETKPLLPQPVYDLGQALAAIRDHQHAWAVNPEQMVIAGFSVGGQVVSLYDTMHSETDFAERSGIPAPVSPKAVILGYPVTRLDDQFPPRDKIPLIQLTDNIASTDARAHNVTQASPTFIWGTAADNVIPVFHSLNYAAALAKAKVPYELHTFSEGPHGLALSNVLTAWRPGTDLPHVAHWLPLSLEWLRSLGIESVPTN</sequence>
<keyword evidence="1" id="KW-0378">Hydrolase</keyword>
<dbReference type="PATRIC" id="fig|1423792.3.peg.557"/>
<dbReference type="PANTHER" id="PTHR48081:SF6">
    <property type="entry name" value="PEPTIDASE S9 PROLYL OLIGOPEPTIDASE CATALYTIC DOMAIN-CONTAINING PROTEIN"/>
    <property type="match status" value="1"/>
</dbReference>
<keyword evidence="4" id="KW-1185">Reference proteome</keyword>
<dbReference type="STRING" id="1423792.FD09_GL000547"/>
<gene>
    <name evidence="3" type="ORF">FD09_GL000547</name>
</gene>
<organism evidence="3 4">
    <name type="scientific">Schleiferilactobacillus perolens DSM 12744</name>
    <dbReference type="NCBI Taxonomy" id="1423792"/>
    <lineage>
        <taxon>Bacteria</taxon>
        <taxon>Bacillati</taxon>
        <taxon>Bacillota</taxon>
        <taxon>Bacilli</taxon>
        <taxon>Lactobacillales</taxon>
        <taxon>Lactobacillaceae</taxon>
        <taxon>Schleiferilactobacillus</taxon>
    </lineage>
</organism>
<dbReference type="Gene3D" id="3.40.50.1820">
    <property type="entry name" value="alpha/beta hydrolase"/>
    <property type="match status" value="1"/>
</dbReference>
<name>A0A0R1N4Z3_9LACO</name>
<evidence type="ECO:0000313" key="3">
    <source>
        <dbReference type="EMBL" id="KRL11939.1"/>
    </source>
</evidence>
<proteinExistence type="predicted"/>